<dbReference type="SUPFAM" id="SSF46689">
    <property type="entry name" value="Homeodomain-like"/>
    <property type="match status" value="1"/>
</dbReference>
<evidence type="ECO:0000313" key="5">
    <source>
        <dbReference type="EMBL" id="MBO0905803.1"/>
    </source>
</evidence>
<dbReference type="Pfam" id="PF14246">
    <property type="entry name" value="TetR_C_7"/>
    <property type="match status" value="1"/>
</dbReference>
<dbReference type="InterPro" id="IPR050109">
    <property type="entry name" value="HTH-type_TetR-like_transc_reg"/>
</dbReference>
<accession>A0ABS3J801</accession>
<dbReference type="RefSeq" id="WP_207352438.1">
    <property type="nucleotide sequence ID" value="NZ_JAFMPY010000026.1"/>
</dbReference>
<dbReference type="PANTHER" id="PTHR30055:SF146">
    <property type="entry name" value="HTH-TYPE TRANSCRIPTIONAL DUAL REGULATOR CECR"/>
    <property type="match status" value="1"/>
</dbReference>
<feature type="DNA-binding region" description="H-T-H motif" evidence="2">
    <location>
        <begin position="44"/>
        <end position="63"/>
    </location>
</feature>
<feature type="region of interest" description="Disordered" evidence="3">
    <location>
        <begin position="220"/>
        <end position="239"/>
    </location>
</feature>
<dbReference type="InterPro" id="IPR009057">
    <property type="entry name" value="Homeodomain-like_sf"/>
</dbReference>
<evidence type="ECO:0000256" key="3">
    <source>
        <dbReference type="SAM" id="MobiDB-lite"/>
    </source>
</evidence>
<feature type="domain" description="HTH tetR-type" evidence="4">
    <location>
        <begin position="22"/>
        <end position="81"/>
    </location>
</feature>
<comment type="caution">
    <text evidence="5">The sequence shown here is derived from an EMBL/GenBank/DDBJ whole genome shotgun (WGS) entry which is preliminary data.</text>
</comment>
<dbReference type="PANTHER" id="PTHR30055">
    <property type="entry name" value="HTH-TYPE TRANSCRIPTIONAL REGULATOR RUTR"/>
    <property type="match status" value="1"/>
</dbReference>
<dbReference type="InterPro" id="IPR039536">
    <property type="entry name" value="TetR_C_Proteobacteria"/>
</dbReference>
<name>A0ABS3J801_9HYPH</name>
<keyword evidence="1 2" id="KW-0238">DNA-binding</keyword>
<dbReference type="Proteomes" id="UP000664288">
    <property type="component" value="Unassembled WGS sequence"/>
</dbReference>
<dbReference type="Gene3D" id="1.10.357.10">
    <property type="entry name" value="Tetracycline Repressor, domain 2"/>
    <property type="match status" value="1"/>
</dbReference>
<gene>
    <name evidence="5" type="ORF">J1C47_19335</name>
</gene>
<evidence type="ECO:0000256" key="2">
    <source>
        <dbReference type="PROSITE-ProRule" id="PRU00335"/>
    </source>
</evidence>
<evidence type="ECO:0000256" key="1">
    <source>
        <dbReference type="ARBA" id="ARBA00023125"/>
    </source>
</evidence>
<protein>
    <submittedName>
        <fullName evidence="5">TetR/AcrR family transcriptional regulator</fullName>
    </submittedName>
</protein>
<dbReference type="InterPro" id="IPR001647">
    <property type="entry name" value="HTH_TetR"/>
</dbReference>
<sequence>MNLAAAINDGESRASDVCEDPTPRQKAVLDAALALIVDPKAALTMSSLARAASCSKESLYKWFGDRDGLLTATVRWQAAKVRGRPLSRDELDREALRESLERFAGDWLTVISGNTSVALNRLAIGEAAGGGSGRNLGRIVVENGPVAMGRRLVPLLELGREAGLLAFDDAGEAFRDFFGLVVRDVQIRLLLGDRLDLTSNDIRAAAERAARHFLALYGAEERPAGPGSENPDTANKGKE</sequence>
<organism evidence="5 6">
    <name type="scientific">Jiella sonneratiae</name>
    <dbReference type="NCBI Taxonomy" id="2816856"/>
    <lineage>
        <taxon>Bacteria</taxon>
        <taxon>Pseudomonadati</taxon>
        <taxon>Pseudomonadota</taxon>
        <taxon>Alphaproteobacteria</taxon>
        <taxon>Hyphomicrobiales</taxon>
        <taxon>Aurantimonadaceae</taxon>
        <taxon>Jiella</taxon>
    </lineage>
</organism>
<evidence type="ECO:0000313" key="6">
    <source>
        <dbReference type="Proteomes" id="UP000664288"/>
    </source>
</evidence>
<dbReference type="Gene3D" id="1.10.10.60">
    <property type="entry name" value="Homeodomain-like"/>
    <property type="match status" value="1"/>
</dbReference>
<keyword evidence="6" id="KW-1185">Reference proteome</keyword>
<dbReference type="EMBL" id="JAFMPY010000026">
    <property type="protein sequence ID" value="MBO0905803.1"/>
    <property type="molecule type" value="Genomic_DNA"/>
</dbReference>
<reference evidence="5 6" key="1">
    <citation type="submission" date="2021-03" db="EMBL/GenBank/DDBJ databases">
        <title>Whole genome sequence of Jiella sp. MQZ13P-4.</title>
        <authorList>
            <person name="Tuo L."/>
        </authorList>
    </citation>
    <scope>NUCLEOTIDE SEQUENCE [LARGE SCALE GENOMIC DNA]</scope>
    <source>
        <strain evidence="5 6">MQZ13P-4</strain>
    </source>
</reference>
<dbReference type="PROSITE" id="PS50977">
    <property type="entry name" value="HTH_TETR_2"/>
    <property type="match status" value="1"/>
</dbReference>
<proteinExistence type="predicted"/>
<evidence type="ECO:0000259" key="4">
    <source>
        <dbReference type="PROSITE" id="PS50977"/>
    </source>
</evidence>